<feature type="coiled-coil region" evidence="1">
    <location>
        <begin position="294"/>
        <end position="326"/>
    </location>
</feature>
<evidence type="ECO:0000256" key="1">
    <source>
        <dbReference type="SAM" id="Coils"/>
    </source>
</evidence>
<dbReference type="Pfam" id="PF13479">
    <property type="entry name" value="AAA_24"/>
    <property type="match status" value="1"/>
</dbReference>
<keyword evidence="3" id="KW-1185">Reference proteome</keyword>
<dbReference type="STRING" id="1793963.AXI58_10435"/>
<evidence type="ECO:0008006" key="4">
    <source>
        <dbReference type="Google" id="ProtNLM"/>
    </source>
</evidence>
<organism evidence="2 3">
    <name type="scientific">Bacillus nakamurai</name>
    <dbReference type="NCBI Taxonomy" id="1793963"/>
    <lineage>
        <taxon>Bacteria</taxon>
        <taxon>Bacillati</taxon>
        <taxon>Bacillota</taxon>
        <taxon>Bacilli</taxon>
        <taxon>Bacillales</taxon>
        <taxon>Bacillaceae</taxon>
        <taxon>Bacillus</taxon>
    </lineage>
</organism>
<dbReference type="Proteomes" id="UP000075430">
    <property type="component" value="Unassembled WGS sequence"/>
</dbReference>
<accession>A0A150FAR1</accession>
<dbReference type="RefSeq" id="WP_061520742.1">
    <property type="nucleotide sequence ID" value="NZ_JARLZY010000019.1"/>
</dbReference>
<name>A0A150FAR1_9BACI</name>
<proteinExistence type="predicted"/>
<dbReference type="AlphaFoldDB" id="A0A150FAR1"/>
<dbReference type="OrthoDB" id="2584319at2"/>
<evidence type="ECO:0000313" key="2">
    <source>
        <dbReference type="EMBL" id="KXZ22399.1"/>
    </source>
</evidence>
<reference evidence="3" key="1">
    <citation type="submission" date="2016-02" db="EMBL/GenBank/DDBJ databases">
        <authorList>
            <person name="Dunlap C."/>
        </authorList>
    </citation>
    <scope>NUCLEOTIDE SEQUENCE [LARGE SCALE GENOMIC DNA]</scope>
    <source>
        <strain evidence="3">NRRL B-41092</strain>
    </source>
</reference>
<keyword evidence="1" id="KW-0175">Coiled coil</keyword>
<protein>
    <recommendedName>
        <fullName evidence="4">AAA domain-containing protein</fullName>
    </recommendedName>
</protein>
<evidence type="ECO:0000313" key="3">
    <source>
        <dbReference type="Proteomes" id="UP000075430"/>
    </source>
</evidence>
<dbReference type="EMBL" id="LSBA01000005">
    <property type="protein sequence ID" value="KXZ22399.1"/>
    <property type="molecule type" value="Genomic_DNA"/>
</dbReference>
<sequence length="387" mass="44342">MSFRKKTKNNTPKVELQSIMTLVAGGYKTGKTRLWKEVTEMHYSNPEEALLLSFEDGYETWQLDNILPLHEEGTDKNLWKVWEYFKKVVVPELVQEAKTGRIVKLIGVDTADRAIDACTAWILNDRKRLYGKTFESLQDISESTNGKENGWTALYEELKKPFDTLKNAGYGLMFLAWTKEKETTLYDGMKYNSIQLMMPNSGRKVFESQASLICCLHNEVSVLDKQGNELDDNIKDKKGRDKASNFHDTKVMMYFRPSEYVEIAGGRYTELPEKVEYSAENFLKTFENAVLGQITKTDRTVQEIKKEEELLREEKVQEAAEKAESDPQTYLDEITSLVASQTPAVKHQLADAYAEKFGGQKNYKQLSSVEDLKEALNITKEILKVAN</sequence>
<gene>
    <name evidence="2" type="ORF">AXI58_10435</name>
</gene>
<comment type="caution">
    <text evidence="2">The sequence shown here is derived from an EMBL/GenBank/DDBJ whole genome shotgun (WGS) entry which is preliminary data.</text>
</comment>